<accession>A0A2T5J4Q6</accession>
<keyword evidence="2 7" id="KW-0813">Transport</keyword>
<dbReference type="Pfam" id="PF00528">
    <property type="entry name" value="BPD_transp_1"/>
    <property type="match status" value="1"/>
</dbReference>
<dbReference type="CDD" id="cd06261">
    <property type="entry name" value="TM_PBP2"/>
    <property type="match status" value="1"/>
</dbReference>
<protein>
    <submittedName>
        <fullName evidence="9">Phosphonate transport system permease protein</fullName>
    </submittedName>
</protein>
<dbReference type="PROSITE" id="PS50928">
    <property type="entry name" value="ABC_TM1"/>
    <property type="match status" value="1"/>
</dbReference>
<dbReference type="InterPro" id="IPR000515">
    <property type="entry name" value="MetI-like"/>
</dbReference>
<evidence type="ECO:0000256" key="1">
    <source>
        <dbReference type="ARBA" id="ARBA00004651"/>
    </source>
</evidence>
<dbReference type="AlphaFoldDB" id="A0A2T5J4Q6"/>
<dbReference type="RefSeq" id="WP_107831402.1">
    <property type="nucleotide sequence ID" value="NZ_CP160205.1"/>
</dbReference>
<name>A0A2T5J4Q6_9SPHI</name>
<evidence type="ECO:0000259" key="8">
    <source>
        <dbReference type="PROSITE" id="PS50928"/>
    </source>
</evidence>
<dbReference type="GO" id="GO:0015416">
    <property type="term" value="F:ABC-type phosphonate transporter activity"/>
    <property type="evidence" value="ECO:0007669"/>
    <property type="project" value="InterPro"/>
</dbReference>
<evidence type="ECO:0000256" key="3">
    <source>
        <dbReference type="ARBA" id="ARBA00022475"/>
    </source>
</evidence>
<dbReference type="InterPro" id="IPR035906">
    <property type="entry name" value="MetI-like_sf"/>
</dbReference>
<comment type="subcellular location">
    <subcellularLocation>
        <location evidence="1 7">Cell membrane</location>
        <topology evidence="1 7">Multi-pass membrane protein</topology>
    </subcellularLocation>
</comment>
<dbReference type="Gene3D" id="1.10.3720.10">
    <property type="entry name" value="MetI-like"/>
    <property type="match status" value="1"/>
</dbReference>
<sequence length="266" mass="28756">MATTLADFSPKRYGKLVLPALVLFGLIELSAWVCGASFGKLIKGFFDGIDFMSHMFPPDWSAFPDMLEPALQSIVTAFLGTLFGVVFSVVFALLAAANITHPVVRNISRFIIGLERSIPEIVILLTLIAAYGLGIMSGIVALTLSCIGMMGKLLGDAIEEIDHVMIESIQSVGARKLQVIWFGVIPQIVPAIISYTLFRFELNIRLSVILGAVGAGGIGYELDYAFGLLEYHRALSAVLVILVMVMGTGMLSTFVRKKIKLKGALV</sequence>
<feature type="transmembrane region" description="Helical" evidence="7">
    <location>
        <begin position="204"/>
        <end position="222"/>
    </location>
</feature>
<evidence type="ECO:0000313" key="9">
    <source>
        <dbReference type="EMBL" id="PTQ92648.1"/>
    </source>
</evidence>
<dbReference type="GO" id="GO:0005886">
    <property type="term" value="C:plasma membrane"/>
    <property type="evidence" value="ECO:0007669"/>
    <property type="project" value="UniProtKB-SubCell"/>
</dbReference>
<keyword evidence="4 7" id="KW-0812">Transmembrane</keyword>
<reference evidence="9 10" key="1">
    <citation type="submission" date="2018-04" db="EMBL/GenBank/DDBJ databases">
        <title>Genomic Encyclopedia of Archaeal and Bacterial Type Strains, Phase II (KMG-II): from individual species to whole genera.</title>
        <authorList>
            <person name="Goeker M."/>
        </authorList>
    </citation>
    <scope>NUCLEOTIDE SEQUENCE [LARGE SCALE GENOMIC DNA]</scope>
    <source>
        <strain evidence="9 10">DSM 26809</strain>
    </source>
</reference>
<feature type="domain" description="ABC transmembrane type-1" evidence="8">
    <location>
        <begin position="70"/>
        <end position="252"/>
    </location>
</feature>
<evidence type="ECO:0000313" key="10">
    <source>
        <dbReference type="Proteomes" id="UP000244168"/>
    </source>
</evidence>
<keyword evidence="6 7" id="KW-0472">Membrane</keyword>
<organism evidence="9 10">
    <name type="scientific">Mucilaginibacter yixingensis</name>
    <dbReference type="NCBI Taxonomy" id="1295612"/>
    <lineage>
        <taxon>Bacteria</taxon>
        <taxon>Pseudomonadati</taxon>
        <taxon>Bacteroidota</taxon>
        <taxon>Sphingobacteriia</taxon>
        <taxon>Sphingobacteriales</taxon>
        <taxon>Sphingobacteriaceae</taxon>
        <taxon>Mucilaginibacter</taxon>
    </lineage>
</organism>
<evidence type="ECO:0000256" key="7">
    <source>
        <dbReference type="RuleBase" id="RU363032"/>
    </source>
</evidence>
<feature type="transmembrane region" description="Helical" evidence="7">
    <location>
        <begin position="121"/>
        <end position="144"/>
    </location>
</feature>
<dbReference type="Proteomes" id="UP000244168">
    <property type="component" value="Unassembled WGS sequence"/>
</dbReference>
<comment type="caution">
    <text evidence="9">The sequence shown here is derived from an EMBL/GenBank/DDBJ whole genome shotgun (WGS) entry which is preliminary data.</text>
</comment>
<evidence type="ECO:0000256" key="4">
    <source>
        <dbReference type="ARBA" id="ARBA00022692"/>
    </source>
</evidence>
<gene>
    <name evidence="9" type="ORF">C8P68_11125</name>
</gene>
<feature type="transmembrane region" description="Helical" evidence="7">
    <location>
        <begin position="179"/>
        <end position="197"/>
    </location>
</feature>
<evidence type="ECO:0000256" key="2">
    <source>
        <dbReference type="ARBA" id="ARBA00022448"/>
    </source>
</evidence>
<evidence type="ECO:0000256" key="6">
    <source>
        <dbReference type="ARBA" id="ARBA00023136"/>
    </source>
</evidence>
<evidence type="ECO:0000256" key="5">
    <source>
        <dbReference type="ARBA" id="ARBA00022989"/>
    </source>
</evidence>
<dbReference type="SUPFAM" id="SSF161098">
    <property type="entry name" value="MetI-like"/>
    <property type="match status" value="1"/>
</dbReference>
<keyword evidence="3" id="KW-1003">Cell membrane</keyword>
<feature type="transmembrane region" description="Helical" evidence="7">
    <location>
        <begin position="74"/>
        <end position="100"/>
    </location>
</feature>
<keyword evidence="10" id="KW-1185">Reference proteome</keyword>
<comment type="similarity">
    <text evidence="7">Belongs to the binding-protein-dependent transport system permease family.</text>
</comment>
<dbReference type="OrthoDB" id="789166at2"/>
<dbReference type="PANTHER" id="PTHR30043">
    <property type="entry name" value="PHOSPHONATES TRANSPORT SYSTEM PERMEASE PROTEIN"/>
    <property type="match status" value="1"/>
</dbReference>
<keyword evidence="5 7" id="KW-1133">Transmembrane helix</keyword>
<dbReference type="InterPro" id="IPR005769">
    <property type="entry name" value="PhnE/PtxC"/>
</dbReference>
<dbReference type="NCBIfam" id="TIGR01097">
    <property type="entry name" value="PhnE"/>
    <property type="match status" value="1"/>
</dbReference>
<dbReference type="EMBL" id="QAOQ01000011">
    <property type="protein sequence ID" value="PTQ92648.1"/>
    <property type="molecule type" value="Genomic_DNA"/>
</dbReference>
<feature type="transmembrane region" description="Helical" evidence="7">
    <location>
        <begin position="234"/>
        <end position="255"/>
    </location>
</feature>
<dbReference type="PANTHER" id="PTHR30043:SF1">
    <property type="entry name" value="ABC TRANSPORT SYSTEM PERMEASE PROTEIN P69"/>
    <property type="match status" value="1"/>
</dbReference>
<proteinExistence type="inferred from homology"/>